<reference evidence="2" key="1">
    <citation type="journal article" date="2019" name="Int. J. Syst. Evol. Microbiol.">
        <title>The Global Catalogue of Microorganisms (GCM) 10K type strain sequencing project: providing services to taxonomists for standard genome sequencing and annotation.</title>
        <authorList>
            <consortium name="The Broad Institute Genomics Platform"/>
            <consortium name="The Broad Institute Genome Sequencing Center for Infectious Disease"/>
            <person name="Wu L."/>
            <person name="Ma J."/>
        </authorList>
    </citation>
    <scope>NUCLEOTIDE SEQUENCE [LARGE SCALE GENOMIC DNA]</scope>
    <source>
        <strain evidence="2">IBRC 10765</strain>
    </source>
</reference>
<keyword evidence="2" id="KW-1185">Reference proteome</keyword>
<gene>
    <name evidence="1" type="ORF">ACFOOG_00765</name>
</gene>
<accession>A0ABV7ZW00</accession>
<name>A0ABV7ZW00_9GAMM</name>
<dbReference type="EMBL" id="JBHRYR010000002">
    <property type="protein sequence ID" value="MFC3851347.1"/>
    <property type="molecule type" value="Genomic_DNA"/>
</dbReference>
<sequence>MQPLPNHHCPLCGKLNACTPAASGDFNTPCWCTSVTLDPATLAQIPEHMQQQACLCADCAHYSVAK</sequence>
<evidence type="ECO:0000313" key="1">
    <source>
        <dbReference type="EMBL" id="MFC3851347.1"/>
    </source>
</evidence>
<comment type="caution">
    <text evidence="1">The sequence shown here is derived from an EMBL/GenBank/DDBJ whole genome shotgun (WGS) entry which is preliminary data.</text>
</comment>
<proteinExistence type="predicted"/>
<dbReference type="Pfam" id="PF14375">
    <property type="entry name" value="Cys_rich_CWC"/>
    <property type="match status" value="1"/>
</dbReference>
<dbReference type="RefSeq" id="WP_380692489.1">
    <property type="nucleotide sequence ID" value="NZ_JBHRYR010000002.1"/>
</dbReference>
<evidence type="ECO:0000313" key="2">
    <source>
        <dbReference type="Proteomes" id="UP001595617"/>
    </source>
</evidence>
<protein>
    <submittedName>
        <fullName evidence="1">Cysteine-rich CWC family protein</fullName>
    </submittedName>
</protein>
<dbReference type="InterPro" id="IPR032720">
    <property type="entry name" value="Cys_rich_CWC"/>
</dbReference>
<organism evidence="1 2">
    <name type="scientific">Saccharospirillum mangrovi</name>
    <dbReference type="NCBI Taxonomy" id="2161747"/>
    <lineage>
        <taxon>Bacteria</taxon>
        <taxon>Pseudomonadati</taxon>
        <taxon>Pseudomonadota</taxon>
        <taxon>Gammaproteobacteria</taxon>
        <taxon>Oceanospirillales</taxon>
        <taxon>Saccharospirillaceae</taxon>
        <taxon>Saccharospirillum</taxon>
    </lineage>
</organism>
<dbReference type="Proteomes" id="UP001595617">
    <property type="component" value="Unassembled WGS sequence"/>
</dbReference>